<sequence>MSEVQGSTVLVEHSQHRLAVWSIAQTSAFQAGHSSDPDLSRHSSVALPVAVPSLLVRKAAGLKDRPRAAAHRLWCAAGLQSGRASLAVLRGPSCFVAVRVRFLSPLSGKVCSRPLGHQGSPSFSS</sequence>
<evidence type="ECO:0000313" key="2">
    <source>
        <dbReference type="Proteomes" id="UP001162501"/>
    </source>
</evidence>
<accession>A0AC59Z275</accession>
<dbReference type="EMBL" id="OX596106">
    <property type="protein sequence ID" value="CAN0164549.1"/>
    <property type="molecule type" value="Genomic_DNA"/>
</dbReference>
<name>A0AC59Z275_RANTA</name>
<dbReference type="Proteomes" id="UP001162501">
    <property type="component" value="Chromosome 22"/>
</dbReference>
<organism evidence="1 2">
    <name type="scientific">Rangifer tarandus platyrhynchus</name>
    <name type="common">Svalbard reindeer</name>
    <dbReference type="NCBI Taxonomy" id="3082113"/>
    <lineage>
        <taxon>Eukaryota</taxon>
        <taxon>Metazoa</taxon>
        <taxon>Chordata</taxon>
        <taxon>Craniata</taxon>
        <taxon>Vertebrata</taxon>
        <taxon>Euteleostomi</taxon>
        <taxon>Mammalia</taxon>
        <taxon>Eutheria</taxon>
        <taxon>Laurasiatheria</taxon>
        <taxon>Artiodactyla</taxon>
        <taxon>Ruminantia</taxon>
        <taxon>Pecora</taxon>
        <taxon>Cervidae</taxon>
        <taxon>Odocoileinae</taxon>
        <taxon>Rangifer</taxon>
    </lineage>
</organism>
<protein>
    <submittedName>
        <fullName evidence="1">Uncharacterized protein</fullName>
    </submittedName>
</protein>
<gene>
    <name evidence="1" type="ORF">MRATA1EN22A_LOCUS13012</name>
</gene>
<reference evidence="1" key="1">
    <citation type="submission" date="2023-05" db="EMBL/GenBank/DDBJ databases">
        <authorList>
            <consortium name="ELIXIR-Norway"/>
        </authorList>
    </citation>
    <scope>NUCLEOTIDE SEQUENCE</scope>
</reference>
<proteinExistence type="predicted"/>
<reference evidence="1" key="2">
    <citation type="submission" date="2025-03" db="EMBL/GenBank/DDBJ databases">
        <authorList>
            <consortium name="ELIXIR-Norway"/>
            <consortium name="Elixir Norway"/>
        </authorList>
    </citation>
    <scope>NUCLEOTIDE SEQUENCE</scope>
</reference>
<evidence type="ECO:0000313" key="1">
    <source>
        <dbReference type="EMBL" id="CAN0164549.1"/>
    </source>
</evidence>